<dbReference type="Proteomes" id="UP000315234">
    <property type="component" value="Unassembled WGS sequence"/>
</dbReference>
<gene>
    <name evidence="1" type="ORF">Cst04h_02480</name>
    <name evidence="2" type="ORF">Cst04h_29370</name>
</gene>
<sequence length="185" mass="20391">MLTTTLSLNRTTRIAFDSQAVHRTLLHATDGKPVLWASPDTKHLVVRHETPVDWIKAIRGVTQAVTLPTQIPAASARINYALIGNPILSQYQGPNKRGKKTPAPPEKWNEWLQRRVGNALNLHSIDGTRLPPAKGKKPDMQTIHHRILFTGRATVKDQDALQTLMESGIGSGKAYGCGLLIVEEL</sequence>
<dbReference type="EMBL" id="BJLD01000001">
    <property type="protein sequence ID" value="GEA42078.1"/>
    <property type="molecule type" value="Genomic_DNA"/>
</dbReference>
<evidence type="ECO:0000313" key="1">
    <source>
        <dbReference type="EMBL" id="GEA42078.1"/>
    </source>
</evidence>
<dbReference type="InterPro" id="IPR010179">
    <property type="entry name" value="CRISPR-assoc_prot_Cse3"/>
</dbReference>
<dbReference type="SMART" id="SM01101">
    <property type="entry name" value="CRISPR_assoc"/>
    <property type="match status" value="1"/>
</dbReference>
<dbReference type="Gene3D" id="3.30.70.1210">
    <property type="entry name" value="Crispr-associated protein, domain 2"/>
    <property type="match status" value="1"/>
</dbReference>
<dbReference type="Pfam" id="PF08798">
    <property type="entry name" value="CRISPR_assoc"/>
    <property type="match status" value="1"/>
</dbReference>
<evidence type="ECO:0000313" key="2">
    <source>
        <dbReference type="EMBL" id="GEA44767.1"/>
    </source>
</evidence>
<name>A0AAQ1TXK3_CORST</name>
<dbReference type="AlphaFoldDB" id="A0AAQ1TXK3"/>
<dbReference type="SUPFAM" id="SSF117987">
    <property type="entry name" value="CRISPR-associated protein"/>
    <property type="match status" value="1"/>
</dbReference>
<evidence type="ECO:0008006" key="4">
    <source>
        <dbReference type="Google" id="ProtNLM"/>
    </source>
</evidence>
<dbReference type="RefSeq" id="WP_005529618.1">
    <property type="nucleotide sequence ID" value="NZ_BJLD01000001.1"/>
</dbReference>
<organism evidence="2 3">
    <name type="scientific">Corynebacterium striatum</name>
    <dbReference type="NCBI Taxonomy" id="43770"/>
    <lineage>
        <taxon>Bacteria</taxon>
        <taxon>Bacillati</taxon>
        <taxon>Actinomycetota</taxon>
        <taxon>Actinomycetes</taxon>
        <taxon>Mycobacteriales</taxon>
        <taxon>Corynebacteriaceae</taxon>
        <taxon>Corynebacterium</taxon>
    </lineage>
</organism>
<reference evidence="2 3" key="1">
    <citation type="submission" date="2019-06" db="EMBL/GenBank/DDBJ databases">
        <title>Draft genome sequence of Corynebacterium striatum NBRC 15291.</title>
        <authorList>
            <person name="Miura T."/>
            <person name="Furukawa M."/>
            <person name="Shimamura M."/>
            <person name="Ohyama Y."/>
            <person name="Yamazoe A."/>
            <person name="Kawasaki H."/>
        </authorList>
    </citation>
    <scope>NUCLEOTIDE SEQUENCE [LARGE SCALE GENOMIC DNA]</scope>
    <source>
        <strain evidence="2 3">NBRC 15291</strain>
    </source>
</reference>
<evidence type="ECO:0000313" key="3">
    <source>
        <dbReference type="Proteomes" id="UP000315234"/>
    </source>
</evidence>
<protein>
    <recommendedName>
        <fullName evidence="4">Type I-E CRISPR-associated protein Cas6/Cse3/CasE</fullName>
    </recommendedName>
</protein>
<accession>A0AAQ1TXK3</accession>
<dbReference type="EMBL" id="BJLD01000022">
    <property type="protein sequence ID" value="GEA44767.1"/>
    <property type="molecule type" value="Genomic_DNA"/>
</dbReference>
<comment type="caution">
    <text evidence="2">The sequence shown here is derived from an EMBL/GenBank/DDBJ whole genome shotgun (WGS) entry which is preliminary data.</text>
</comment>
<proteinExistence type="predicted"/>